<sequence length="354" mass="37875">MHQDDSGRDTLRQLSVLNRIARIALEDLDLGPMLQRIVDTLHDEFGWEFIAFARVDRERGEFCCEAVYSEVPTAIAVGYRRALGSGVVGECALTGRTLDIEDTSSHPNFIDTMPGTRSELCVPIVHRGEVLAVLNVESQAPGAFRGQRALLETVADQIAGAIRAANLVAALQRANEELRDAYAIVESLSELDSLTRIPNRRSFDAWFAQAHADAGASASPLSLVLADVDDFKAYNDGYGHLAGDDCLRLVAAILKETIAGSTGRLARYGGEEFAIILPGTALEQAHALAERVREAVQACAIEHRHAQAGLVTISVGAACAVPAAGSATDALFARADRALYEAKRAGRNRVASAA</sequence>
<protein>
    <recommendedName>
        <fullName evidence="2">diguanylate cyclase</fullName>
        <ecNumber evidence="2">2.7.7.65</ecNumber>
    </recommendedName>
</protein>
<dbReference type="GO" id="GO:0043709">
    <property type="term" value="P:cell adhesion involved in single-species biofilm formation"/>
    <property type="evidence" value="ECO:0007669"/>
    <property type="project" value="TreeGrafter"/>
</dbReference>
<dbReference type="InterPro" id="IPR029016">
    <property type="entry name" value="GAF-like_dom_sf"/>
</dbReference>
<name>A0A5B7ZU50_9GAMM</name>
<dbReference type="InterPro" id="IPR000160">
    <property type="entry name" value="GGDEF_dom"/>
</dbReference>
<dbReference type="GO" id="GO:0052621">
    <property type="term" value="F:diguanylate cyclase activity"/>
    <property type="evidence" value="ECO:0007669"/>
    <property type="project" value="UniProtKB-EC"/>
</dbReference>
<dbReference type="Gene3D" id="3.30.450.40">
    <property type="match status" value="1"/>
</dbReference>
<dbReference type="GO" id="GO:1902201">
    <property type="term" value="P:negative regulation of bacterial-type flagellum-dependent cell motility"/>
    <property type="evidence" value="ECO:0007669"/>
    <property type="project" value="TreeGrafter"/>
</dbReference>
<dbReference type="KEGG" id="thes:FHQ07_13990"/>
<dbReference type="OrthoDB" id="9803824at2"/>
<keyword evidence="4" id="KW-0175">Coiled coil</keyword>
<dbReference type="SMART" id="SM00065">
    <property type="entry name" value="GAF"/>
    <property type="match status" value="1"/>
</dbReference>
<dbReference type="PANTHER" id="PTHR45138:SF9">
    <property type="entry name" value="DIGUANYLATE CYCLASE DGCM-RELATED"/>
    <property type="match status" value="1"/>
</dbReference>
<dbReference type="NCBIfam" id="TIGR00254">
    <property type="entry name" value="GGDEF"/>
    <property type="match status" value="1"/>
</dbReference>
<dbReference type="InterPro" id="IPR050469">
    <property type="entry name" value="Diguanylate_Cyclase"/>
</dbReference>
<evidence type="ECO:0000256" key="2">
    <source>
        <dbReference type="ARBA" id="ARBA00012528"/>
    </source>
</evidence>
<dbReference type="RefSeq" id="WP_139717694.1">
    <property type="nucleotide sequence ID" value="NZ_CP040871.1"/>
</dbReference>
<dbReference type="SMART" id="SM00267">
    <property type="entry name" value="GGDEF"/>
    <property type="match status" value="1"/>
</dbReference>
<dbReference type="Proteomes" id="UP000308149">
    <property type="component" value="Chromosome"/>
</dbReference>
<feature type="domain" description="GGDEF" evidence="5">
    <location>
        <begin position="219"/>
        <end position="354"/>
    </location>
</feature>
<dbReference type="FunFam" id="3.30.70.270:FF:000001">
    <property type="entry name" value="Diguanylate cyclase domain protein"/>
    <property type="match status" value="1"/>
</dbReference>
<evidence type="ECO:0000259" key="5">
    <source>
        <dbReference type="PROSITE" id="PS50887"/>
    </source>
</evidence>
<dbReference type="EC" id="2.7.7.65" evidence="2"/>
<dbReference type="SUPFAM" id="SSF55073">
    <property type="entry name" value="Nucleotide cyclase"/>
    <property type="match status" value="1"/>
</dbReference>
<comment type="catalytic activity">
    <reaction evidence="3">
        <text>2 GTP = 3',3'-c-di-GMP + 2 diphosphate</text>
        <dbReference type="Rhea" id="RHEA:24898"/>
        <dbReference type="ChEBI" id="CHEBI:33019"/>
        <dbReference type="ChEBI" id="CHEBI:37565"/>
        <dbReference type="ChEBI" id="CHEBI:58805"/>
        <dbReference type="EC" id="2.7.7.65"/>
    </reaction>
</comment>
<proteinExistence type="predicted"/>
<accession>A0A5B7ZU50</accession>
<dbReference type="InterPro" id="IPR029787">
    <property type="entry name" value="Nucleotide_cyclase"/>
</dbReference>
<evidence type="ECO:0000256" key="3">
    <source>
        <dbReference type="ARBA" id="ARBA00034247"/>
    </source>
</evidence>
<dbReference type="EMBL" id="CP040871">
    <property type="protein sequence ID" value="QDA58337.1"/>
    <property type="molecule type" value="Genomic_DNA"/>
</dbReference>
<evidence type="ECO:0000313" key="6">
    <source>
        <dbReference type="EMBL" id="QDA58337.1"/>
    </source>
</evidence>
<dbReference type="PROSITE" id="PS50887">
    <property type="entry name" value="GGDEF"/>
    <property type="match status" value="1"/>
</dbReference>
<comment type="cofactor">
    <cofactor evidence="1">
        <name>Mg(2+)</name>
        <dbReference type="ChEBI" id="CHEBI:18420"/>
    </cofactor>
</comment>
<feature type="coiled-coil region" evidence="4">
    <location>
        <begin position="161"/>
        <end position="191"/>
    </location>
</feature>
<gene>
    <name evidence="6" type="ORF">FHQ07_13990</name>
</gene>
<evidence type="ECO:0000256" key="4">
    <source>
        <dbReference type="SAM" id="Coils"/>
    </source>
</evidence>
<dbReference type="CDD" id="cd01949">
    <property type="entry name" value="GGDEF"/>
    <property type="match status" value="1"/>
</dbReference>
<dbReference type="Pfam" id="PF00990">
    <property type="entry name" value="GGDEF"/>
    <property type="match status" value="1"/>
</dbReference>
<dbReference type="Gene3D" id="3.30.70.270">
    <property type="match status" value="1"/>
</dbReference>
<dbReference type="GO" id="GO:0005886">
    <property type="term" value="C:plasma membrane"/>
    <property type="evidence" value="ECO:0007669"/>
    <property type="project" value="TreeGrafter"/>
</dbReference>
<dbReference type="AlphaFoldDB" id="A0A5B7ZU50"/>
<reference evidence="6 7" key="1">
    <citation type="submission" date="2019-06" db="EMBL/GenBank/DDBJ databases">
        <title>Thermomonas aquatica sp. nov., isolated from an industrial wastewater treatment plant.</title>
        <authorList>
            <person name="Jeon J.H."/>
            <person name="Park D.-S."/>
        </authorList>
    </citation>
    <scope>NUCLEOTIDE SEQUENCE [LARGE SCALE GENOMIC DNA]</scope>
    <source>
        <strain evidence="6 7">SY21</strain>
    </source>
</reference>
<dbReference type="PANTHER" id="PTHR45138">
    <property type="entry name" value="REGULATORY COMPONENTS OF SENSORY TRANSDUCTION SYSTEM"/>
    <property type="match status" value="1"/>
</dbReference>
<dbReference type="InterPro" id="IPR043128">
    <property type="entry name" value="Rev_trsase/Diguanyl_cyclase"/>
</dbReference>
<dbReference type="InterPro" id="IPR003018">
    <property type="entry name" value="GAF"/>
</dbReference>
<organism evidence="6 7">
    <name type="scientific">Thermomonas aquatica</name>
    <dbReference type="NCBI Taxonomy" id="2202149"/>
    <lineage>
        <taxon>Bacteria</taxon>
        <taxon>Pseudomonadati</taxon>
        <taxon>Pseudomonadota</taxon>
        <taxon>Gammaproteobacteria</taxon>
        <taxon>Lysobacterales</taxon>
        <taxon>Lysobacteraceae</taxon>
        <taxon>Thermomonas</taxon>
    </lineage>
</organism>
<evidence type="ECO:0000313" key="7">
    <source>
        <dbReference type="Proteomes" id="UP000308149"/>
    </source>
</evidence>
<dbReference type="SUPFAM" id="SSF55781">
    <property type="entry name" value="GAF domain-like"/>
    <property type="match status" value="1"/>
</dbReference>
<evidence type="ECO:0000256" key="1">
    <source>
        <dbReference type="ARBA" id="ARBA00001946"/>
    </source>
</evidence>
<dbReference type="Pfam" id="PF01590">
    <property type="entry name" value="GAF"/>
    <property type="match status" value="1"/>
</dbReference>
<keyword evidence="7" id="KW-1185">Reference proteome</keyword>